<comment type="similarity">
    <text evidence="2">Belongs to the peptidase M13 family.</text>
</comment>
<feature type="domain" description="Peptidase M13 N-terminal" evidence="9">
    <location>
        <begin position="46"/>
        <end position="449"/>
    </location>
</feature>
<feature type="domain" description="Peptidase M13 C-terminal" evidence="8">
    <location>
        <begin position="625"/>
        <end position="696"/>
    </location>
</feature>
<evidence type="ECO:0000259" key="9">
    <source>
        <dbReference type="Pfam" id="PF05649"/>
    </source>
</evidence>
<keyword evidence="11" id="KW-1185">Reference proteome</keyword>
<dbReference type="Gene3D" id="1.10.1380.10">
    <property type="entry name" value="Neutral endopeptidase , domain2"/>
    <property type="match status" value="1"/>
</dbReference>
<evidence type="ECO:0000313" key="10">
    <source>
        <dbReference type="EMBL" id="KAK8776164.1"/>
    </source>
</evidence>
<evidence type="ECO:0000256" key="5">
    <source>
        <dbReference type="ARBA" id="ARBA00022801"/>
    </source>
</evidence>
<dbReference type="Pfam" id="PF05649">
    <property type="entry name" value="Peptidase_M13_N"/>
    <property type="match status" value="1"/>
</dbReference>
<dbReference type="PANTHER" id="PTHR11733:SF241">
    <property type="entry name" value="GH26575P-RELATED"/>
    <property type="match status" value="1"/>
</dbReference>
<dbReference type="PANTHER" id="PTHR11733">
    <property type="entry name" value="ZINC METALLOPROTEASE FAMILY M13 NEPRILYSIN-RELATED"/>
    <property type="match status" value="1"/>
</dbReference>
<keyword evidence="5" id="KW-0378">Hydrolase</keyword>
<protein>
    <recommendedName>
        <fullName evidence="12">M13 family peptidase</fullName>
    </recommendedName>
</protein>
<dbReference type="SUPFAM" id="SSF55486">
    <property type="entry name" value="Metalloproteases ('zincins'), catalytic domain"/>
    <property type="match status" value="1"/>
</dbReference>
<dbReference type="InterPro" id="IPR024079">
    <property type="entry name" value="MetalloPept_cat_dom_sf"/>
</dbReference>
<evidence type="ECO:0000256" key="1">
    <source>
        <dbReference type="ARBA" id="ARBA00001947"/>
    </source>
</evidence>
<keyword evidence="7" id="KW-0482">Metalloprotease</keyword>
<evidence type="ECO:0000313" key="11">
    <source>
        <dbReference type="Proteomes" id="UP001321473"/>
    </source>
</evidence>
<dbReference type="Pfam" id="PF01431">
    <property type="entry name" value="Peptidase_M13"/>
    <property type="match status" value="1"/>
</dbReference>
<dbReference type="InterPro" id="IPR008753">
    <property type="entry name" value="Peptidase_M13_N"/>
</dbReference>
<comment type="caution">
    <text evidence="10">The sequence shown here is derived from an EMBL/GenBank/DDBJ whole genome shotgun (WGS) entry which is preliminary data.</text>
</comment>
<evidence type="ECO:0008006" key="12">
    <source>
        <dbReference type="Google" id="ProtNLM"/>
    </source>
</evidence>
<proteinExistence type="inferred from homology"/>
<dbReference type="GO" id="GO:0004222">
    <property type="term" value="F:metalloendopeptidase activity"/>
    <property type="evidence" value="ECO:0007669"/>
    <property type="project" value="InterPro"/>
</dbReference>
<keyword evidence="3" id="KW-0645">Protease</keyword>
<reference evidence="10 11" key="1">
    <citation type="journal article" date="2023" name="Arcadia Sci">
        <title>De novo assembly of a long-read Amblyomma americanum tick genome.</title>
        <authorList>
            <person name="Chou S."/>
            <person name="Poskanzer K.E."/>
            <person name="Rollins M."/>
            <person name="Thuy-Boun P.S."/>
        </authorList>
    </citation>
    <scope>NUCLEOTIDE SEQUENCE [LARGE SCALE GENOMIC DNA]</scope>
    <source>
        <strain evidence="10">F_SG_1</strain>
        <tissue evidence="10">Salivary glands</tissue>
    </source>
</reference>
<dbReference type="Gene3D" id="3.40.390.10">
    <property type="entry name" value="Collagenase (Catalytic Domain)"/>
    <property type="match status" value="2"/>
</dbReference>
<evidence type="ECO:0000256" key="2">
    <source>
        <dbReference type="ARBA" id="ARBA00007357"/>
    </source>
</evidence>
<dbReference type="InterPro" id="IPR000718">
    <property type="entry name" value="Peptidase_M13"/>
</dbReference>
<name>A0AAQ4EMY5_AMBAM</name>
<keyword evidence="6" id="KW-0862">Zinc</keyword>
<dbReference type="Proteomes" id="UP001321473">
    <property type="component" value="Unassembled WGS sequence"/>
</dbReference>
<dbReference type="AlphaFoldDB" id="A0AAQ4EMY5"/>
<dbReference type="EMBL" id="JARKHS020013302">
    <property type="protein sequence ID" value="KAK8776164.1"/>
    <property type="molecule type" value="Genomic_DNA"/>
</dbReference>
<gene>
    <name evidence="10" type="ORF">V5799_030490</name>
</gene>
<dbReference type="GO" id="GO:0046872">
    <property type="term" value="F:metal ion binding"/>
    <property type="evidence" value="ECO:0007669"/>
    <property type="project" value="UniProtKB-KW"/>
</dbReference>
<dbReference type="GO" id="GO:0005886">
    <property type="term" value="C:plasma membrane"/>
    <property type="evidence" value="ECO:0007669"/>
    <property type="project" value="TreeGrafter"/>
</dbReference>
<dbReference type="GO" id="GO:0016485">
    <property type="term" value="P:protein processing"/>
    <property type="evidence" value="ECO:0007669"/>
    <property type="project" value="TreeGrafter"/>
</dbReference>
<comment type="cofactor">
    <cofactor evidence="1">
        <name>Zn(2+)</name>
        <dbReference type="ChEBI" id="CHEBI:29105"/>
    </cofactor>
</comment>
<dbReference type="InterPro" id="IPR018497">
    <property type="entry name" value="Peptidase_M13_C"/>
</dbReference>
<evidence type="ECO:0000256" key="6">
    <source>
        <dbReference type="ARBA" id="ARBA00022833"/>
    </source>
</evidence>
<evidence type="ECO:0000259" key="8">
    <source>
        <dbReference type="Pfam" id="PF01431"/>
    </source>
</evidence>
<dbReference type="PROSITE" id="PS51885">
    <property type="entry name" value="NEPRILYSIN"/>
    <property type="match status" value="1"/>
</dbReference>
<accession>A0AAQ4EMY5</accession>
<organism evidence="10 11">
    <name type="scientific">Amblyomma americanum</name>
    <name type="common">Lone star tick</name>
    <dbReference type="NCBI Taxonomy" id="6943"/>
    <lineage>
        <taxon>Eukaryota</taxon>
        <taxon>Metazoa</taxon>
        <taxon>Ecdysozoa</taxon>
        <taxon>Arthropoda</taxon>
        <taxon>Chelicerata</taxon>
        <taxon>Arachnida</taxon>
        <taxon>Acari</taxon>
        <taxon>Parasitiformes</taxon>
        <taxon>Ixodida</taxon>
        <taxon>Ixodoidea</taxon>
        <taxon>Ixodidae</taxon>
        <taxon>Amblyomminae</taxon>
        <taxon>Amblyomma</taxon>
    </lineage>
</organism>
<evidence type="ECO:0000256" key="3">
    <source>
        <dbReference type="ARBA" id="ARBA00022670"/>
    </source>
</evidence>
<keyword evidence="4" id="KW-0479">Metal-binding</keyword>
<dbReference type="InterPro" id="IPR042089">
    <property type="entry name" value="Peptidase_M13_dom_2"/>
</dbReference>
<evidence type="ECO:0000256" key="4">
    <source>
        <dbReference type="ARBA" id="ARBA00022723"/>
    </source>
</evidence>
<evidence type="ECO:0000256" key="7">
    <source>
        <dbReference type="ARBA" id="ARBA00023049"/>
    </source>
</evidence>
<sequence length="712" mass="80945">MSLDEDLVWTPIYRRRLRRSQLLCWSAPCQWTMSNVLHHAFMAEPPCDDFYAHVCNGRLAAGNFLIQMPTPVSAAVHLFADMEQVFKRYSSEKAAAGTAAGPNDNFFAQMMWVYNECRKAVAEDRTVTTDLDAIFEQLGLNAWTPQVPLSPLIGRADRHLRLHPLFTVAVKPSSSFLGRDRGGNRFFIHLGPPDTLYRRFMLSEVSASEEQFALIVHKALRLWTAGNTSTYVKEMLTSNATAEEVVALERELDELRMPPGSRNAASPGHSAVTLGDLPSSDSWSWSAYFYTLLAGAEKRVEDDTVILLSDTFPIQNLSLLTDSSWGTTIVNYMAFKVLVELSPFLGSYGEDLIKLTHPFKAKSLKHRQAACMVTLEKLYKYGVGIVAKLTGGRQYVTVHRSYQDKQLKKQFRTTRRMVKALLAAKRSWINAEAIKTARRKINALSFKFGTQSNLIEYEVYRNTHAFPLHSNWSTLAKVFKIHVHASTLYWDAYGSSSPGYDNRYTVSSYGSSYEYQEARNLLFLPQAVLSLVHGVSNTIQPIFYPIVTSHVVRGVIHTLAPAFWPTNSSAAEYKDIIGCLEDQYEVRHELSQLDFLDNAMIYPLYSMYRSALEKANASRILLMSGGLKYDERQIFFYVLASTMCDFANATDWERQRKFHITPGRWRVNVPLRNFRFFAQAFHCQKGTYMNPSKQCNAWKSPRSLFATNKQSN</sequence>